<proteinExistence type="predicted"/>
<dbReference type="InterPro" id="IPR004919">
    <property type="entry name" value="GmrSD_N"/>
</dbReference>
<reference evidence="3" key="1">
    <citation type="journal article" date="2019" name="Int. J. Syst. Evol. Microbiol.">
        <title>The Global Catalogue of Microorganisms (GCM) 10K type strain sequencing project: providing services to taxonomists for standard genome sequencing and annotation.</title>
        <authorList>
            <consortium name="The Broad Institute Genomics Platform"/>
            <consortium name="The Broad Institute Genome Sequencing Center for Infectious Disease"/>
            <person name="Wu L."/>
            <person name="Ma J."/>
        </authorList>
    </citation>
    <scope>NUCLEOTIDE SEQUENCE [LARGE SCALE GENOMIC DNA]</scope>
    <source>
        <strain evidence="3">CCUG 55074</strain>
    </source>
</reference>
<dbReference type="Pfam" id="PF03235">
    <property type="entry name" value="GmrSD_N"/>
    <property type="match status" value="1"/>
</dbReference>
<dbReference type="PANTHER" id="PTHR39639">
    <property type="entry name" value="CHROMOSOME 16, WHOLE GENOME SHOTGUN SEQUENCE"/>
    <property type="match status" value="1"/>
</dbReference>
<sequence length="369" mass="41513">MEAEDTSDDQVGSQDEYEIALAEGIDDEALLDAGDTRKFSITSYGADYSVEVLIRRMKSGSFTVPEFQRRFVWSQRHASKFIESLLMGLPVPGIFLYKELGTNKHLVIDGQQRLRSLVAFHDGTFGERKFRLLGIREPWNEKSYKDLDPSDQLKIDDAIIHATIFQQDEPADVLDSIYFVFERINSGGIRLSPQEIRNCITSGPFNSAVRELNKSEAWRRIFGSPENKRAKDQELIVRFFAMHESASTYTRPMATFLNEYTAKANKHSDNHIKSLMSLFIDTTNLIDIALNGRAFRPARTFNAAVFDGVMTGLAARLTKGPPPAPDAVSAAYDLLLADQNFRKAWVRATADEESVKARLRLGAEAFNGL</sequence>
<organism evidence="2 3">
    <name type="scientific">Phenylobacterium conjunctum</name>
    <dbReference type="NCBI Taxonomy" id="1298959"/>
    <lineage>
        <taxon>Bacteria</taxon>
        <taxon>Pseudomonadati</taxon>
        <taxon>Pseudomonadota</taxon>
        <taxon>Alphaproteobacteria</taxon>
        <taxon>Caulobacterales</taxon>
        <taxon>Caulobacteraceae</taxon>
        <taxon>Phenylobacterium</taxon>
    </lineage>
</organism>
<dbReference type="Proteomes" id="UP001597216">
    <property type="component" value="Unassembled WGS sequence"/>
</dbReference>
<gene>
    <name evidence="2" type="ORF">ACFQ27_00060</name>
</gene>
<evidence type="ECO:0000313" key="2">
    <source>
        <dbReference type="EMBL" id="MFD1188955.1"/>
    </source>
</evidence>
<dbReference type="RefSeq" id="WP_377351915.1">
    <property type="nucleotide sequence ID" value="NZ_JBHTLQ010000001.1"/>
</dbReference>
<accession>A0ABW3SWG5</accession>
<evidence type="ECO:0000313" key="3">
    <source>
        <dbReference type="Proteomes" id="UP001597216"/>
    </source>
</evidence>
<name>A0ABW3SWG5_9CAUL</name>
<comment type="caution">
    <text evidence="2">The sequence shown here is derived from an EMBL/GenBank/DDBJ whole genome shotgun (WGS) entry which is preliminary data.</text>
</comment>
<feature type="domain" description="GmrSD restriction endonucleases N-terminal" evidence="1">
    <location>
        <begin position="52"/>
        <end position="200"/>
    </location>
</feature>
<dbReference type="EMBL" id="JBHTLQ010000001">
    <property type="protein sequence ID" value="MFD1188955.1"/>
    <property type="molecule type" value="Genomic_DNA"/>
</dbReference>
<protein>
    <submittedName>
        <fullName evidence="2">DUF262 domain-containing protein</fullName>
    </submittedName>
</protein>
<keyword evidence="3" id="KW-1185">Reference proteome</keyword>
<dbReference type="PANTHER" id="PTHR39639:SF1">
    <property type="entry name" value="DUF262 DOMAIN-CONTAINING PROTEIN"/>
    <property type="match status" value="1"/>
</dbReference>
<evidence type="ECO:0000259" key="1">
    <source>
        <dbReference type="Pfam" id="PF03235"/>
    </source>
</evidence>